<accession>A0ABR1F8J4</accession>
<dbReference type="RefSeq" id="XP_064769135.1">
    <property type="nucleotide sequence ID" value="XM_064912193.1"/>
</dbReference>
<evidence type="ECO:0000256" key="2">
    <source>
        <dbReference type="SAM" id="SignalP"/>
    </source>
</evidence>
<keyword evidence="2" id="KW-0732">Signal</keyword>
<dbReference type="GeneID" id="90037705"/>
<name>A0ABR1F8J4_9ASCO</name>
<dbReference type="Gene3D" id="3.40.50.1110">
    <property type="entry name" value="SGNH hydrolase"/>
    <property type="match status" value="1"/>
</dbReference>
<reference evidence="3 4" key="1">
    <citation type="submission" date="2024-03" db="EMBL/GenBank/DDBJ databases">
        <title>Genome-scale model development and genomic sequencing of the oleaginous clade Lipomyces.</title>
        <authorList>
            <consortium name="Lawrence Berkeley National Laboratory"/>
            <person name="Czajka J.J."/>
            <person name="Han Y."/>
            <person name="Kim J."/>
            <person name="Mondo S.J."/>
            <person name="Hofstad B.A."/>
            <person name="Robles A."/>
            <person name="Haridas S."/>
            <person name="Riley R."/>
            <person name="LaButti K."/>
            <person name="Pangilinan J."/>
            <person name="Andreopoulos W."/>
            <person name="Lipzen A."/>
            <person name="Yan J."/>
            <person name="Wang M."/>
            <person name="Ng V."/>
            <person name="Grigoriev I.V."/>
            <person name="Spatafora J.W."/>
            <person name="Magnuson J.K."/>
            <person name="Baker S.E."/>
            <person name="Pomraning K.R."/>
        </authorList>
    </citation>
    <scope>NUCLEOTIDE SEQUENCE [LARGE SCALE GENOMIC DNA]</scope>
    <source>
        <strain evidence="3 4">Phaff 52-87</strain>
    </source>
</reference>
<dbReference type="PANTHER" id="PTHR45648">
    <property type="entry name" value="GDSL LIPASE/ACYLHYDROLASE FAMILY PROTEIN (AFU_ORTHOLOGUE AFUA_4G14700)"/>
    <property type="match status" value="1"/>
</dbReference>
<dbReference type="InterPro" id="IPR051058">
    <property type="entry name" value="GDSL_Est/Lipase"/>
</dbReference>
<feature type="signal peptide" evidence="2">
    <location>
        <begin position="1"/>
        <end position="25"/>
    </location>
</feature>
<dbReference type="InterPro" id="IPR036514">
    <property type="entry name" value="SGNH_hydro_sf"/>
</dbReference>
<proteinExistence type="predicted"/>
<comment type="caution">
    <text evidence="3">The sequence shown here is derived from an EMBL/GenBank/DDBJ whole genome shotgun (WGS) entry which is preliminary data.</text>
</comment>
<dbReference type="Pfam" id="PF00657">
    <property type="entry name" value="Lipase_GDSL"/>
    <property type="match status" value="1"/>
</dbReference>
<dbReference type="InterPro" id="IPR001087">
    <property type="entry name" value="GDSL"/>
</dbReference>
<sequence length="410" mass="44143">MNPTTSFSKTALVSVFLSFIACGLADQTFFNFGDSYTSTAFSIHSTLPSSNNPFGNPSFDSSYATNGINWLKYLGADFNSSSYIFYNLAVAGATIDNNVTYVREKYDSFVLQVSNTFLPYLAPGRVGAENSNTQYVSWDPDSTTATIWFGINDVLTTYQSHPTSASRVSLYASMMVSYWSAVETLYASGLRRFVIMTVPALDRKPNLTAAQRAVAKAAIEEYNLLLTSHARRFASNHAGDGVALAVVDMYPVLDYVVSNYKTLGFDVQDEYCQAYISGVPFADTWYTACPYPASKYVFINSVHVTSGVHKLFAEYVAVQLEAALGLPVGGTNDEQAQASAFAADVSSSASVSATASTATTTVTAVAMYVEQEVEEDSASETTTSITAAATTALDVAELVKPYGLIRVGES</sequence>
<gene>
    <name evidence="3" type="ORF">BZA70DRAFT_275688</name>
</gene>
<keyword evidence="4" id="KW-1185">Reference proteome</keyword>
<dbReference type="Proteomes" id="UP001498771">
    <property type="component" value="Unassembled WGS sequence"/>
</dbReference>
<evidence type="ECO:0000256" key="1">
    <source>
        <dbReference type="ARBA" id="ARBA00022801"/>
    </source>
</evidence>
<evidence type="ECO:0000313" key="4">
    <source>
        <dbReference type="Proteomes" id="UP001498771"/>
    </source>
</evidence>
<feature type="chain" id="PRO_5046144403" description="Carbohydrate esterase family 16 protein" evidence="2">
    <location>
        <begin position="26"/>
        <end position="410"/>
    </location>
</feature>
<protein>
    <recommendedName>
        <fullName evidence="5">Carbohydrate esterase family 16 protein</fullName>
    </recommendedName>
</protein>
<evidence type="ECO:0000313" key="3">
    <source>
        <dbReference type="EMBL" id="KAK7206102.1"/>
    </source>
</evidence>
<evidence type="ECO:0008006" key="5">
    <source>
        <dbReference type="Google" id="ProtNLM"/>
    </source>
</evidence>
<keyword evidence="1" id="KW-0378">Hydrolase</keyword>
<dbReference type="EMBL" id="JBBJBU010000003">
    <property type="protein sequence ID" value="KAK7206102.1"/>
    <property type="molecule type" value="Genomic_DNA"/>
</dbReference>
<dbReference type="SUPFAM" id="SSF52266">
    <property type="entry name" value="SGNH hydrolase"/>
    <property type="match status" value="1"/>
</dbReference>
<organism evidence="3 4">
    <name type="scientific">Myxozyma melibiosi</name>
    <dbReference type="NCBI Taxonomy" id="54550"/>
    <lineage>
        <taxon>Eukaryota</taxon>
        <taxon>Fungi</taxon>
        <taxon>Dikarya</taxon>
        <taxon>Ascomycota</taxon>
        <taxon>Saccharomycotina</taxon>
        <taxon>Lipomycetes</taxon>
        <taxon>Lipomycetales</taxon>
        <taxon>Lipomycetaceae</taxon>
        <taxon>Myxozyma</taxon>
    </lineage>
</organism>
<dbReference type="PANTHER" id="PTHR45648:SF85">
    <property type="entry name" value="A, PUTATIVE (AFU_ORTHOLOGUE AFUA_2G10760)-RELATED"/>
    <property type="match status" value="1"/>
</dbReference>